<comment type="similarity">
    <text evidence="1">Belongs to the dTDP-4-dehydrorhamnose 3,5-epimerase family.</text>
</comment>
<dbReference type="PANTHER" id="PTHR21047">
    <property type="entry name" value="DTDP-6-DEOXY-D-GLUCOSE-3,5 EPIMERASE"/>
    <property type="match status" value="1"/>
</dbReference>
<keyword evidence="5" id="KW-1185">Reference proteome</keyword>
<reference evidence="4 5" key="1">
    <citation type="journal article" date="2018" name="Syst. Appl. Microbiol.">
        <title>Corynebacterium heidelbergense sp. nov., isolated from the preen glands of Egyptian geese (Alopochen aegyptiacus).</title>
        <authorList>
            <person name="Braun M.S."/>
            <person name="Wang E."/>
            <person name="Zimmermann S."/>
            <person name="Wink M."/>
        </authorList>
    </citation>
    <scope>NUCLEOTIDE SEQUENCE [LARGE SCALE GENOMIC DNA]</scope>
    <source>
        <strain evidence="4 5">647</strain>
    </source>
</reference>
<dbReference type="CDD" id="cd00438">
    <property type="entry name" value="cupin_RmlC"/>
    <property type="match status" value="1"/>
</dbReference>
<protein>
    <submittedName>
        <fullName evidence="4">dTDP-4-dehydrorhamnose 3,5-epimerase</fullName>
    </submittedName>
</protein>
<comment type="caution">
    <text evidence="4">The sequence shown here is derived from an EMBL/GenBank/DDBJ whole genome shotgun (WGS) entry which is preliminary data.</text>
</comment>
<dbReference type="SUPFAM" id="SSF51182">
    <property type="entry name" value="RmlC-like cupins"/>
    <property type="match status" value="1"/>
</dbReference>
<dbReference type="GO" id="GO:0005829">
    <property type="term" value="C:cytosol"/>
    <property type="evidence" value="ECO:0007669"/>
    <property type="project" value="TreeGrafter"/>
</dbReference>
<dbReference type="Gene3D" id="2.60.120.10">
    <property type="entry name" value="Jelly Rolls"/>
    <property type="match status" value="1"/>
</dbReference>
<feature type="active site" description="Proton donor" evidence="2">
    <location>
        <position position="148"/>
    </location>
</feature>
<feature type="site" description="Participates in a stacking interaction with the thymidine ring of dTDP-4-oxo-6-deoxyglucose" evidence="3">
    <location>
        <position position="154"/>
    </location>
</feature>
<feature type="active site" description="Proton acceptor" evidence="2">
    <location>
        <position position="78"/>
    </location>
</feature>
<dbReference type="InterPro" id="IPR011051">
    <property type="entry name" value="RmlC_Cupin_sf"/>
</dbReference>
<dbReference type="GO" id="GO:0019305">
    <property type="term" value="P:dTDP-rhamnose biosynthetic process"/>
    <property type="evidence" value="ECO:0007669"/>
    <property type="project" value="TreeGrafter"/>
</dbReference>
<dbReference type="GO" id="GO:0008830">
    <property type="term" value="F:dTDP-4-dehydrorhamnose 3,5-epimerase activity"/>
    <property type="evidence" value="ECO:0007669"/>
    <property type="project" value="InterPro"/>
</dbReference>
<dbReference type="InterPro" id="IPR000888">
    <property type="entry name" value="RmlC-like"/>
</dbReference>
<dbReference type="Proteomes" id="UP000251577">
    <property type="component" value="Unassembled WGS sequence"/>
</dbReference>
<evidence type="ECO:0000256" key="1">
    <source>
        <dbReference type="ARBA" id="ARBA00010154"/>
    </source>
</evidence>
<name>A0A364V6D1_9CORY</name>
<organism evidence="4 5">
    <name type="scientific">Corynebacterium heidelbergense</name>
    <dbReference type="NCBI Taxonomy" id="2055947"/>
    <lineage>
        <taxon>Bacteria</taxon>
        <taxon>Bacillati</taxon>
        <taxon>Actinomycetota</taxon>
        <taxon>Actinomycetes</taxon>
        <taxon>Mycobacteriales</taxon>
        <taxon>Corynebacteriaceae</taxon>
        <taxon>Corynebacterium</taxon>
    </lineage>
</organism>
<dbReference type="RefSeq" id="WP_113630598.1">
    <property type="nucleotide sequence ID" value="NZ_QHCV01000033.1"/>
</dbReference>
<gene>
    <name evidence="4" type="ORF">DLJ54_04360</name>
</gene>
<dbReference type="InterPro" id="IPR014710">
    <property type="entry name" value="RmlC-like_jellyroll"/>
</dbReference>
<accession>A0A364V6D1</accession>
<evidence type="ECO:0000313" key="4">
    <source>
        <dbReference type="EMBL" id="RAV32197.1"/>
    </source>
</evidence>
<proteinExistence type="inferred from homology"/>
<dbReference type="AlphaFoldDB" id="A0A364V6D1"/>
<dbReference type="GO" id="GO:0000271">
    <property type="term" value="P:polysaccharide biosynthetic process"/>
    <property type="evidence" value="ECO:0007669"/>
    <property type="project" value="TreeGrafter"/>
</dbReference>
<evidence type="ECO:0000313" key="5">
    <source>
        <dbReference type="Proteomes" id="UP000251577"/>
    </source>
</evidence>
<sequence length="236" mass="25678">MTNGGQQLELPELPRAGGITELPIAGAWVFSPRIHGDERGSFAEWFRADECAEKLGYPFEIAQANISHSKRAVVRGIHLAEVPPGQAKFVTCVAGEVNDVLVDVRRGSPTYGKHISIPLSAATVRAVFVPVGVGHGFTATSDTATVTYLVNEAYNPRREFEINAFDAALGIEWGVDAADAVRSDKDVNAPLLAEVTQRLPQWRECRGWEQQLRSEWEDALAHADAYEGEPEGGVGR</sequence>
<evidence type="ECO:0000256" key="2">
    <source>
        <dbReference type="PIRSR" id="PIRSR600888-1"/>
    </source>
</evidence>
<dbReference type="Pfam" id="PF00908">
    <property type="entry name" value="dTDP_sugar_isom"/>
    <property type="match status" value="1"/>
</dbReference>
<evidence type="ECO:0000256" key="3">
    <source>
        <dbReference type="PIRSR" id="PIRSR600888-3"/>
    </source>
</evidence>
<dbReference type="EMBL" id="QHCV01000033">
    <property type="protein sequence ID" value="RAV32197.1"/>
    <property type="molecule type" value="Genomic_DNA"/>
</dbReference>
<dbReference type="PANTHER" id="PTHR21047:SF2">
    <property type="entry name" value="THYMIDINE DIPHOSPHO-4-KETO-RHAMNOSE 3,5-EPIMERASE"/>
    <property type="match status" value="1"/>
</dbReference>